<dbReference type="EMBL" id="KV453911">
    <property type="protein sequence ID" value="ODV80183.1"/>
    <property type="molecule type" value="Genomic_DNA"/>
</dbReference>
<dbReference type="InterPro" id="IPR047618">
    <property type="entry name" value="QOR-like"/>
</dbReference>
<dbReference type="Gene3D" id="3.40.50.720">
    <property type="entry name" value="NAD(P)-binding Rossmann-like Domain"/>
    <property type="match status" value="1"/>
</dbReference>
<dbReference type="GO" id="GO:0032440">
    <property type="term" value="F:2-alkenal reductase [NAD(P)H] activity"/>
    <property type="evidence" value="ECO:0007669"/>
    <property type="project" value="EnsemblFungi"/>
</dbReference>
<dbReference type="Pfam" id="PF00107">
    <property type="entry name" value="ADH_zinc_N"/>
    <property type="match status" value="1"/>
</dbReference>
<evidence type="ECO:0000256" key="4">
    <source>
        <dbReference type="ARBA" id="ARBA00070796"/>
    </source>
</evidence>
<gene>
    <name evidence="6" type="ORF">CANTADRAFT_89763</name>
</gene>
<dbReference type="Gene3D" id="3.90.180.10">
    <property type="entry name" value="Medium-chain alcohol dehydrogenases, catalytic domain"/>
    <property type="match status" value="1"/>
</dbReference>
<dbReference type="CDD" id="cd05286">
    <property type="entry name" value="QOR2"/>
    <property type="match status" value="1"/>
</dbReference>
<dbReference type="GO" id="GO:0034599">
    <property type="term" value="P:cellular response to oxidative stress"/>
    <property type="evidence" value="ECO:0007669"/>
    <property type="project" value="EnsemblFungi"/>
</dbReference>
<evidence type="ECO:0000256" key="2">
    <source>
        <dbReference type="ARBA" id="ARBA00023002"/>
    </source>
</evidence>
<dbReference type="GO" id="GO:0070402">
    <property type="term" value="F:NADPH binding"/>
    <property type="evidence" value="ECO:0007669"/>
    <property type="project" value="TreeGrafter"/>
</dbReference>
<reference evidence="7" key="1">
    <citation type="submission" date="2016-05" db="EMBL/GenBank/DDBJ databases">
        <title>Comparative genomics of biotechnologically important yeasts.</title>
        <authorList>
            <consortium name="DOE Joint Genome Institute"/>
            <person name="Riley R."/>
            <person name="Haridas S."/>
            <person name="Wolfe K.H."/>
            <person name="Lopes M.R."/>
            <person name="Hittinger C.T."/>
            <person name="Goker M."/>
            <person name="Salamov A."/>
            <person name="Wisecaver J."/>
            <person name="Long T.M."/>
            <person name="Aerts A.L."/>
            <person name="Barry K."/>
            <person name="Choi C."/>
            <person name="Clum A."/>
            <person name="Coughlan A.Y."/>
            <person name="Deshpande S."/>
            <person name="Douglass A.P."/>
            <person name="Hanson S.J."/>
            <person name="Klenk H.-P."/>
            <person name="Labutti K."/>
            <person name="Lapidus A."/>
            <person name="Lindquist E."/>
            <person name="Lipzen A."/>
            <person name="Meier-Kolthoff J.P."/>
            <person name="Ohm R.A."/>
            <person name="Otillar R.P."/>
            <person name="Pangilinan J."/>
            <person name="Peng Y."/>
            <person name="Rokas A."/>
            <person name="Rosa C.A."/>
            <person name="Scheuner C."/>
            <person name="Sibirny A.A."/>
            <person name="Slot J.C."/>
            <person name="Stielow J.B."/>
            <person name="Sun H."/>
            <person name="Kurtzman C.P."/>
            <person name="Blackwell M."/>
            <person name="Grigoriev I.V."/>
            <person name="Jeffries T.W."/>
        </authorList>
    </citation>
    <scope>NUCLEOTIDE SEQUENCE [LARGE SCALE GENOMIC DNA]</scope>
    <source>
        <strain evidence="7">NRRL Y-17324</strain>
    </source>
</reference>
<dbReference type="GO" id="GO:0035925">
    <property type="term" value="F:mRNA 3'-UTR AU-rich region binding"/>
    <property type="evidence" value="ECO:0007669"/>
    <property type="project" value="EnsemblFungi"/>
</dbReference>
<dbReference type="InterPro" id="IPR013149">
    <property type="entry name" value="ADH-like_C"/>
</dbReference>
<keyword evidence="7" id="KW-1185">Reference proteome</keyword>
<dbReference type="InterPro" id="IPR036291">
    <property type="entry name" value="NAD(P)-bd_dom_sf"/>
</dbReference>
<evidence type="ECO:0000259" key="5">
    <source>
        <dbReference type="SMART" id="SM00829"/>
    </source>
</evidence>
<name>A0A1E4SL07_9ASCO</name>
<evidence type="ECO:0000313" key="7">
    <source>
        <dbReference type="Proteomes" id="UP000094285"/>
    </source>
</evidence>
<dbReference type="STRING" id="984487.A0A1E4SL07"/>
<dbReference type="Pfam" id="PF08240">
    <property type="entry name" value="ADH_N"/>
    <property type="match status" value="1"/>
</dbReference>
<dbReference type="RefSeq" id="XP_020065305.1">
    <property type="nucleotide sequence ID" value="XM_020211606.1"/>
</dbReference>
<evidence type="ECO:0000313" key="6">
    <source>
        <dbReference type="EMBL" id="ODV80183.1"/>
    </source>
</evidence>
<dbReference type="PANTHER" id="PTHR48106:SF13">
    <property type="entry name" value="QUINONE OXIDOREDUCTASE-RELATED"/>
    <property type="match status" value="1"/>
</dbReference>
<keyword evidence="1" id="KW-0521">NADP</keyword>
<protein>
    <recommendedName>
        <fullName evidence="4">Probable quinone oxidoreductase</fullName>
    </recommendedName>
    <alternativeName>
        <fullName evidence="3">NADPH:quinone reductase</fullName>
    </alternativeName>
</protein>
<dbReference type="GO" id="GO:0005829">
    <property type="term" value="C:cytosol"/>
    <property type="evidence" value="ECO:0007669"/>
    <property type="project" value="TreeGrafter"/>
</dbReference>
<dbReference type="PROSITE" id="PS01162">
    <property type="entry name" value="QOR_ZETA_CRYSTAL"/>
    <property type="match status" value="1"/>
</dbReference>
<dbReference type="GO" id="GO:0003960">
    <property type="term" value="F:quinone reductase (NADPH) activity"/>
    <property type="evidence" value="ECO:0007669"/>
    <property type="project" value="EnsemblFungi"/>
</dbReference>
<dbReference type="SMART" id="SM00829">
    <property type="entry name" value="PKS_ER"/>
    <property type="match status" value="1"/>
</dbReference>
<proteinExistence type="predicted"/>
<accession>A0A1E4SL07</accession>
<dbReference type="FunFam" id="3.40.50.720:FF:000053">
    <property type="entry name" value="Quinone oxidoreductase 1"/>
    <property type="match status" value="1"/>
</dbReference>
<feature type="domain" description="Enoyl reductase (ER)" evidence="5">
    <location>
        <begin position="18"/>
        <end position="330"/>
    </location>
</feature>
<dbReference type="InterPro" id="IPR013154">
    <property type="entry name" value="ADH-like_N"/>
</dbReference>
<dbReference type="Proteomes" id="UP000094285">
    <property type="component" value="Unassembled WGS sequence"/>
</dbReference>
<dbReference type="SUPFAM" id="SSF50129">
    <property type="entry name" value="GroES-like"/>
    <property type="match status" value="1"/>
</dbReference>
<evidence type="ECO:0000256" key="3">
    <source>
        <dbReference type="ARBA" id="ARBA00043088"/>
    </source>
</evidence>
<dbReference type="GeneID" id="30985742"/>
<dbReference type="InterPro" id="IPR011032">
    <property type="entry name" value="GroES-like_sf"/>
</dbReference>
<dbReference type="OrthoDB" id="48317at2759"/>
<dbReference type="GO" id="GO:0008270">
    <property type="term" value="F:zinc ion binding"/>
    <property type="evidence" value="ECO:0007669"/>
    <property type="project" value="InterPro"/>
</dbReference>
<keyword evidence="2" id="KW-0560">Oxidoreductase</keyword>
<sequence>MSIPTTQKVVLFDKIGDGYDNIKYTDAEVPAVGPHDLLIKNHFTGVNFIEAYFRKGYYPSEQPYIFGREASGEIVAVGAEVSKYQVGDKVAYLSGETFAQYTKVADSSVRIAKLDSNLTHDQLKLYGAILTQGLTALTFTEETHNVQKGEFVLVWAASGGVGRLIVQLAKNKGGRVIAIASTDEKLKIASSLGAEFVINSTSEDIVARVKEITNGQGVAVSFDSVGKDSFEISLEALARKGSLVSYGNSSGLVPPVTISRLSAKNIKLTRPQVTPYVTTQEEWDHYTGVLFKEIESGRLDFDISKTYQLKDYAEAAKALESRQTTGKLVLEIPQ</sequence>
<dbReference type="PANTHER" id="PTHR48106">
    <property type="entry name" value="QUINONE OXIDOREDUCTASE PIG3-RELATED"/>
    <property type="match status" value="1"/>
</dbReference>
<dbReference type="InterPro" id="IPR002364">
    <property type="entry name" value="Quin_OxRdtase/zeta-crystal_CS"/>
</dbReference>
<organism evidence="6 7">
    <name type="scientific">Suhomyces tanzawaensis NRRL Y-17324</name>
    <dbReference type="NCBI Taxonomy" id="984487"/>
    <lineage>
        <taxon>Eukaryota</taxon>
        <taxon>Fungi</taxon>
        <taxon>Dikarya</taxon>
        <taxon>Ascomycota</taxon>
        <taxon>Saccharomycotina</taxon>
        <taxon>Pichiomycetes</taxon>
        <taxon>Debaryomycetaceae</taxon>
        <taxon>Suhomyces</taxon>
    </lineage>
</organism>
<dbReference type="InterPro" id="IPR020843">
    <property type="entry name" value="ER"/>
</dbReference>
<dbReference type="AlphaFoldDB" id="A0A1E4SL07"/>
<dbReference type="SUPFAM" id="SSF51735">
    <property type="entry name" value="NAD(P)-binding Rossmann-fold domains"/>
    <property type="match status" value="1"/>
</dbReference>
<evidence type="ECO:0000256" key="1">
    <source>
        <dbReference type="ARBA" id="ARBA00022857"/>
    </source>
</evidence>